<dbReference type="CDD" id="cd00254">
    <property type="entry name" value="LT-like"/>
    <property type="match status" value="1"/>
</dbReference>
<reference evidence="3 4" key="1">
    <citation type="submission" date="2024-02" db="EMBL/GenBank/DDBJ databases">
        <title>Bacteria isolated from the canopy kelp, Nereocystis luetkeana.</title>
        <authorList>
            <person name="Pfister C.A."/>
            <person name="Younker I.T."/>
            <person name="Light S.H."/>
        </authorList>
    </citation>
    <scope>NUCLEOTIDE SEQUENCE [LARGE SCALE GENOMIC DNA]</scope>
    <source>
        <strain evidence="3 4">TI.2.07</strain>
    </source>
</reference>
<dbReference type="RefSeq" id="WP_236546615.1">
    <property type="nucleotide sequence ID" value="NZ_JBAKBA010000025.1"/>
</dbReference>
<accession>A0ABU9HDU8</accession>
<feature type="domain" description="Transglycosylase SLT" evidence="2">
    <location>
        <begin position="95"/>
        <end position="193"/>
    </location>
</feature>
<dbReference type="InterPro" id="IPR023346">
    <property type="entry name" value="Lysozyme-like_dom_sf"/>
</dbReference>
<comment type="caution">
    <text evidence="3">The sequence shown here is derived from an EMBL/GenBank/DDBJ whole genome shotgun (WGS) entry which is preliminary data.</text>
</comment>
<evidence type="ECO:0000259" key="2">
    <source>
        <dbReference type="Pfam" id="PF01464"/>
    </source>
</evidence>
<name>A0ABU9HDU8_9GAMM</name>
<sequence>MGFYNIFPSMLRSIFSFTLLCLSGIPLIATADIYMYIDKKGNKHFSERKEDKNYTLLLRSDTNKKPHSFRNWKAKSYTNISIPRNKTLQRKYHPIIIKAAEKNQLDPAFLHAIITAESAYQSKAVSSAGAQGLMQLMPETAKRFSVTDSFDPIQNIYAGALYLKILLKEFKTRELAAAAYNAGEGAVRKYKRQIPPYPETQKYVSKVLTFYQYYQHNL</sequence>
<dbReference type="SUPFAM" id="SSF53955">
    <property type="entry name" value="Lysozyme-like"/>
    <property type="match status" value="1"/>
</dbReference>
<protein>
    <submittedName>
        <fullName evidence="3">Transglycosylase SLT domain-containing protein</fullName>
    </submittedName>
</protein>
<dbReference type="EMBL" id="JBAKBA010000025">
    <property type="protein sequence ID" value="MEL0659752.1"/>
    <property type="molecule type" value="Genomic_DNA"/>
</dbReference>
<evidence type="ECO:0000313" key="4">
    <source>
        <dbReference type="Proteomes" id="UP001366060"/>
    </source>
</evidence>
<gene>
    <name evidence="3" type="ORF">V6255_11445</name>
</gene>
<dbReference type="Proteomes" id="UP001366060">
    <property type="component" value="Unassembled WGS sequence"/>
</dbReference>
<dbReference type="InterPro" id="IPR008258">
    <property type="entry name" value="Transglycosylase_SLT_dom_1"/>
</dbReference>
<organism evidence="3 4">
    <name type="scientific">Psychromonas arctica</name>
    <dbReference type="NCBI Taxonomy" id="168275"/>
    <lineage>
        <taxon>Bacteria</taxon>
        <taxon>Pseudomonadati</taxon>
        <taxon>Pseudomonadota</taxon>
        <taxon>Gammaproteobacteria</taxon>
        <taxon>Alteromonadales</taxon>
        <taxon>Psychromonadaceae</taxon>
        <taxon>Psychromonas</taxon>
    </lineage>
</organism>
<evidence type="ECO:0000256" key="1">
    <source>
        <dbReference type="ARBA" id="ARBA00007734"/>
    </source>
</evidence>
<comment type="similarity">
    <text evidence="1">Belongs to the transglycosylase Slt family.</text>
</comment>
<dbReference type="PANTHER" id="PTHR37423:SF2">
    <property type="entry name" value="MEMBRANE-BOUND LYTIC MUREIN TRANSGLYCOSYLASE C"/>
    <property type="match status" value="1"/>
</dbReference>
<evidence type="ECO:0000313" key="3">
    <source>
        <dbReference type="EMBL" id="MEL0659752.1"/>
    </source>
</evidence>
<dbReference type="PANTHER" id="PTHR37423">
    <property type="entry name" value="SOLUBLE LYTIC MUREIN TRANSGLYCOSYLASE-RELATED"/>
    <property type="match status" value="1"/>
</dbReference>
<dbReference type="Pfam" id="PF01464">
    <property type="entry name" value="SLT"/>
    <property type="match status" value="1"/>
</dbReference>
<keyword evidence="4" id="KW-1185">Reference proteome</keyword>
<dbReference type="Gene3D" id="1.10.530.10">
    <property type="match status" value="1"/>
</dbReference>
<proteinExistence type="inferred from homology"/>